<organism evidence="1 2">
    <name type="scientific">Nibea albiflora</name>
    <name type="common">Yellow drum</name>
    <name type="synonym">Corvina albiflora</name>
    <dbReference type="NCBI Taxonomy" id="240163"/>
    <lineage>
        <taxon>Eukaryota</taxon>
        <taxon>Metazoa</taxon>
        <taxon>Chordata</taxon>
        <taxon>Craniata</taxon>
        <taxon>Vertebrata</taxon>
        <taxon>Euteleostomi</taxon>
        <taxon>Actinopterygii</taxon>
        <taxon>Neopterygii</taxon>
        <taxon>Teleostei</taxon>
        <taxon>Neoteleostei</taxon>
        <taxon>Acanthomorphata</taxon>
        <taxon>Eupercaria</taxon>
        <taxon>Sciaenidae</taxon>
        <taxon>Nibea</taxon>
    </lineage>
</organism>
<keyword evidence="2" id="KW-1185">Reference proteome</keyword>
<reference evidence="1" key="1">
    <citation type="submission" date="2020-04" db="EMBL/GenBank/DDBJ databases">
        <title>A chromosome-scale assembly and high-density genetic map of the yellow drum (Nibea albiflora) genome.</title>
        <authorList>
            <person name="Xu D."/>
            <person name="Zhang W."/>
            <person name="Chen R."/>
            <person name="Tan P."/>
            <person name="Wang L."/>
            <person name="Song H."/>
            <person name="Tian L."/>
            <person name="Zhu Q."/>
            <person name="Wang B."/>
        </authorList>
    </citation>
    <scope>NUCLEOTIDE SEQUENCE</scope>
    <source>
        <strain evidence="1">ZJHYS-2018</strain>
    </source>
</reference>
<dbReference type="Proteomes" id="UP000805704">
    <property type="component" value="Chromosome 17"/>
</dbReference>
<accession>A0ACB7F5S1</accession>
<proteinExistence type="predicted"/>
<protein>
    <submittedName>
        <fullName evidence="1">Meiotic recombination protein REC8-like protein</fullName>
    </submittedName>
</protein>
<name>A0ACB7F5S1_NIBAL</name>
<sequence>MSKEEKSMSDLMTPVSRWSLQEEAQLPMEPIAEEKIEMPEAQTEGSDMLTWISSSLQRFEQVTFGSLVPPEANRSTAAHTLYKLLELLSAGLVTVHQTKPYSNITINPAAAG</sequence>
<gene>
    <name evidence="1" type="primary">REC8.2</name>
    <name evidence="1" type="ORF">GBF38_017632</name>
</gene>
<comment type="caution">
    <text evidence="1">The sequence shown here is derived from an EMBL/GenBank/DDBJ whole genome shotgun (WGS) entry which is preliminary data.</text>
</comment>
<dbReference type="EMBL" id="CM024805">
    <property type="protein sequence ID" value="KAG8009378.1"/>
    <property type="molecule type" value="Genomic_DNA"/>
</dbReference>
<feature type="non-terminal residue" evidence="1">
    <location>
        <position position="112"/>
    </location>
</feature>
<evidence type="ECO:0000313" key="1">
    <source>
        <dbReference type="EMBL" id="KAG8009378.1"/>
    </source>
</evidence>
<evidence type="ECO:0000313" key="2">
    <source>
        <dbReference type="Proteomes" id="UP000805704"/>
    </source>
</evidence>